<dbReference type="EMBL" id="CM046114">
    <property type="protein sequence ID" value="KAI8420384.1"/>
    <property type="molecule type" value="Genomic_DNA"/>
</dbReference>
<reference evidence="1 2" key="1">
    <citation type="journal article" date="2022" name="Genome Biol. Evol.">
        <title>The Spruce Budworm Genome: Reconstructing the Evolutionary History of Antifreeze Proteins.</title>
        <authorList>
            <person name="Beliveau C."/>
            <person name="Gagne P."/>
            <person name="Picq S."/>
            <person name="Vernygora O."/>
            <person name="Keeling C.I."/>
            <person name="Pinkney K."/>
            <person name="Doucet D."/>
            <person name="Wen F."/>
            <person name="Johnston J.S."/>
            <person name="Maaroufi H."/>
            <person name="Boyle B."/>
            <person name="Laroche J."/>
            <person name="Dewar K."/>
            <person name="Juretic N."/>
            <person name="Blackburn G."/>
            <person name="Nisole A."/>
            <person name="Brunet B."/>
            <person name="Brandao M."/>
            <person name="Lumley L."/>
            <person name="Duan J."/>
            <person name="Quan G."/>
            <person name="Lucarotti C.J."/>
            <person name="Roe A.D."/>
            <person name="Sperling F.A.H."/>
            <person name="Levesque R.C."/>
            <person name="Cusson M."/>
        </authorList>
    </citation>
    <scope>NUCLEOTIDE SEQUENCE [LARGE SCALE GENOMIC DNA]</scope>
    <source>
        <strain evidence="1">Glfc:IPQL:Cfum</strain>
    </source>
</reference>
<proteinExistence type="predicted"/>
<protein>
    <submittedName>
        <fullName evidence="1">Uncharacterized protein</fullName>
    </submittedName>
</protein>
<keyword evidence="2" id="KW-1185">Reference proteome</keyword>
<sequence length="228" mass="25419">MDLKLSNSVANFAVKFYNELEKNKTTICSPLSVEIALAMLSLGCKNQSRAELMTALDVPDDDASVRGVTLTIANKIYVIKNSELKPQIQKDAEEVFESSVEQLDFTDSKAAANTINEWVARKTNFLIKDIVSPAILHWVSSVIVNAIYFKLLQMNYKGGDANMIIVLPDDIEGLNYVLQLLKDGYDLLADLAALKDTKLDVWIPKFKVETTIDLNKVLPKSEVDTVDF</sequence>
<evidence type="ECO:0000313" key="2">
    <source>
        <dbReference type="Proteomes" id="UP001064048"/>
    </source>
</evidence>
<organism evidence="1 2">
    <name type="scientific">Choristoneura fumiferana</name>
    <name type="common">Spruce budworm moth</name>
    <name type="synonym">Archips fumiferana</name>
    <dbReference type="NCBI Taxonomy" id="7141"/>
    <lineage>
        <taxon>Eukaryota</taxon>
        <taxon>Metazoa</taxon>
        <taxon>Ecdysozoa</taxon>
        <taxon>Arthropoda</taxon>
        <taxon>Hexapoda</taxon>
        <taxon>Insecta</taxon>
        <taxon>Pterygota</taxon>
        <taxon>Neoptera</taxon>
        <taxon>Endopterygota</taxon>
        <taxon>Lepidoptera</taxon>
        <taxon>Glossata</taxon>
        <taxon>Ditrysia</taxon>
        <taxon>Tortricoidea</taxon>
        <taxon>Tortricidae</taxon>
        <taxon>Tortricinae</taxon>
        <taxon>Choristoneura</taxon>
    </lineage>
</organism>
<dbReference type="Proteomes" id="UP001064048">
    <property type="component" value="Chromosome 14"/>
</dbReference>
<evidence type="ECO:0000313" key="1">
    <source>
        <dbReference type="EMBL" id="KAI8420384.1"/>
    </source>
</evidence>
<accession>A0ACC0J8D2</accession>
<comment type="caution">
    <text evidence="1">The sequence shown here is derived from an EMBL/GenBank/DDBJ whole genome shotgun (WGS) entry which is preliminary data.</text>
</comment>
<name>A0ACC0J8D2_CHOFU</name>
<gene>
    <name evidence="1" type="ORF">MSG28_008895</name>
</gene>